<evidence type="ECO:0000313" key="3">
    <source>
        <dbReference type="Proteomes" id="UP000613743"/>
    </source>
</evidence>
<proteinExistence type="predicted"/>
<sequence length="469" mass="52602">MKLFLLPLSIICTTSSTVLVADEYPQILDFYPDCPPQILATVEDRLTYDIDRKPLKSSGGNILDYRDEYVQQALIEIQNKAKKAGADAVIIEQLRVGAVDRSFSTNSGSRKSKTQKLFVLSKVQQLKLCPTKQLSSKPTPYNSEGKSVSYTETVVSLNLPEDGNILKLARQHQAPEPKISTKGAYGINIGDSIAKLQQALGPHSIQLQLTNGAIVYGYGRHLWFIVKHGKVITISQDLGLLNGHGQNQIALSDNYDHTHWVIADRIQRGDNLEQVKVHLPIKKVGNSYRVMNKETQLLLKFESYKESLDDNNASRLNSFAILPSSQQTLANKINFAQFDNTLIGEILALDFEQDYLLQPQQLQNQILLDESGPKILVNHNLLLGYDKQKKVNYIKVTESMSSAQTMFEFNQVLAKYNIPSTKSALLARYPQAEDNLDNIMISDGFTTLSIDFDSYEDEAQLIELTLSFE</sequence>
<dbReference type="Proteomes" id="UP000613743">
    <property type="component" value="Unassembled WGS sequence"/>
</dbReference>
<protein>
    <submittedName>
        <fullName evidence="2">Uncharacterized protein</fullName>
    </submittedName>
</protein>
<accession>A0A917JLP5</accession>
<dbReference type="RefSeq" id="WP_188918361.1">
    <property type="nucleotide sequence ID" value="NZ_BMPZ01000002.1"/>
</dbReference>
<reference evidence="2" key="1">
    <citation type="journal article" date="2014" name="Int. J. Syst. Evol. Microbiol.">
        <title>Complete genome sequence of Corynebacterium casei LMG S-19264T (=DSM 44701T), isolated from a smear-ripened cheese.</title>
        <authorList>
            <consortium name="US DOE Joint Genome Institute (JGI-PGF)"/>
            <person name="Walter F."/>
            <person name="Albersmeier A."/>
            <person name="Kalinowski J."/>
            <person name="Ruckert C."/>
        </authorList>
    </citation>
    <scope>NUCLEOTIDE SEQUENCE</scope>
    <source>
        <strain evidence="2">JCM 30804</strain>
    </source>
</reference>
<feature type="signal peptide" evidence="1">
    <location>
        <begin position="1"/>
        <end position="20"/>
    </location>
</feature>
<reference evidence="2" key="2">
    <citation type="submission" date="2020-09" db="EMBL/GenBank/DDBJ databases">
        <authorList>
            <person name="Sun Q."/>
            <person name="Ohkuma M."/>
        </authorList>
    </citation>
    <scope>NUCLEOTIDE SEQUENCE</scope>
    <source>
        <strain evidence="2">JCM 30804</strain>
    </source>
</reference>
<name>A0A917JLP5_9GAMM</name>
<organism evidence="2 3">
    <name type="scientific">Shewanella gelidii</name>
    <dbReference type="NCBI Taxonomy" id="1642821"/>
    <lineage>
        <taxon>Bacteria</taxon>
        <taxon>Pseudomonadati</taxon>
        <taxon>Pseudomonadota</taxon>
        <taxon>Gammaproteobacteria</taxon>
        <taxon>Alteromonadales</taxon>
        <taxon>Shewanellaceae</taxon>
        <taxon>Shewanella</taxon>
    </lineage>
</organism>
<dbReference type="AlphaFoldDB" id="A0A917JLP5"/>
<evidence type="ECO:0000313" key="2">
    <source>
        <dbReference type="EMBL" id="GGI73903.1"/>
    </source>
</evidence>
<comment type="caution">
    <text evidence="2">The sequence shown here is derived from an EMBL/GenBank/DDBJ whole genome shotgun (WGS) entry which is preliminary data.</text>
</comment>
<dbReference type="EMBL" id="BMPZ01000002">
    <property type="protein sequence ID" value="GGI73903.1"/>
    <property type="molecule type" value="Genomic_DNA"/>
</dbReference>
<feature type="chain" id="PRO_5037737644" evidence="1">
    <location>
        <begin position="21"/>
        <end position="469"/>
    </location>
</feature>
<keyword evidence="1" id="KW-0732">Signal</keyword>
<keyword evidence="3" id="KW-1185">Reference proteome</keyword>
<evidence type="ECO:0000256" key="1">
    <source>
        <dbReference type="SAM" id="SignalP"/>
    </source>
</evidence>
<gene>
    <name evidence="2" type="ORF">GCM10009332_09280</name>
</gene>